<dbReference type="Gene3D" id="3.20.20.370">
    <property type="entry name" value="Glycoside hydrolase/deacetylase"/>
    <property type="match status" value="1"/>
</dbReference>
<dbReference type="InterPro" id="IPR051398">
    <property type="entry name" value="Polysacch_Deacetylase"/>
</dbReference>
<comment type="subcellular location">
    <subcellularLocation>
        <location evidence="1">Secreted</location>
    </subcellularLocation>
</comment>
<dbReference type="InterPro" id="IPR011330">
    <property type="entry name" value="Glyco_hydro/deAcase_b/a-brl"/>
</dbReference>
<dbReference type="AlphaFoldDB" id="A0A1K9ZEQ2"/>
<proteinExistence type="predicted"/>
<dbReference type="PROSITE" id="PS51677">
    <property type="entry name" value="NODB"/>
    <property type="match status" value="1"/>
</dbReference>
<dbReference type="GO" id="GO:0005975">
    <property type="term" value="P:carbohydrate metabolic process"/>
    <property type="evidence" value="ECO:0007669"/>
    <property type="project" value="InterPro"/>
</dbReference>
<evidence type="ECO:0000256" key="2">
    <source>
        <dbReference type="ARBA" id="ARBA00022729"/>
    </source>
</evidence>
<gene>
    <name evidence="4" type="ORF">NVI5450_1474</name>
</gene>
<feature type="domain" description="NodB homology" evidence="3">
    <location>
        <begin position="11"/>
        <end position="259"/>
    </location>
</feature>
<name>A0A1K9ZEQ2_9GAMM</name>
<keyword evidence="2" id="KW-0732">Signal</keyword>
<evidence type="ECO:0000259" key="3">
    <source>
        <dbReference type="PROSITE" id="PS51677"/>
    </source>
</evidence>
<evidence type="ECO:0000256" key="1">
    <source>
        <dbReference type="ARBA" id="ARBA00004613"/>
    </source>
</evidence>
<dbReference type="GO" id="GO:0016810">
    <property type="term" value="F:hydrolase activity, acting on carbon-nitrogen (but not peptide) bonds"/>
    <property type="evidence" value="ECO:0007669"/>
    <property type="project" value="InterPro"/>
</dbReference>
<dbReference type="Pfam" id="PF01522">
    <property type="entry name" value="Polysacc_deac_1"/>
    <property type="match status" value="1"/>
</dbReference>
<evidence type="ECO:0000313" key="4">
    <source>
        <dbReference type="EMBL" id="SGY93377.1"/>
    </source>
</evidence>
<dbReference type="CDD" id="cd10918">
    <property type="entry name" value="CE4_NodB_like_5s_6s"/>
    <property type="match status" value="1"/>
</dbReference>
<dbReference type="InterPro" id="IPR002509">
    <property type="entry name" value="NODB_dom"/>
</dbReference>
<dbReference type="EMBL" id="FPLD01000045">
    <property type="protein sequence ID" value="SGY93377.1"/>
    <property type="molecule type" value="Genomic_DNA"/>
</dbReference>
<dbReference type="Proteomes" id="UP000183794">
    <property type="component" value="Unassembled WGS sequence"/>
</dbReference>
<reference evidence="4 5" key="1">
    <citation type="submission" date="2016-11" db="EMBL/GenBank/DDBJ databases">
        <authorList>
            <person name="Jaros S."/>
            <person name="Januszkiewicz K."/>
            <person name="Wedrychowicz H."/>
        </authorList>
    </citation>
    <scope>NUCLEOTIDE SEQUENCE [LARGE SCALE GENOMIC DNA]</scope>
    <source>
        <strain evidence="4">NVI 5450</strain>
    </source>
</reference>
<dbReference type="PANTHER" id="PTHR34216">
    <property type="match status" value="1"/>
</dbReference>
<dbReference type="SUPFAM" id="SSF88713">
    <property type="entry name" value="Glycoside hydrolase/deacetylase"/>
    <property type="match status" value="1"/>
</dbReference>
<evidence type="ECO:0000313" key="5">
    <source>
        <dbReference type="Proteomes" id="UP000183794"/>
    </source>
</evidence>
<protein>
    <submittedName>
        <fullName evidence="4">Polysaccharide deacetylase</fullName>
    </submittedName>
</protein>
<dbReference type="GO" id="GO:0005576">
    <property type="term" value="C:extracellular region"/>
    <property type="evidence" value="ECO:0007669"/>
    <property type="project" value="UniProtKB-SubCell"/>
</dbReference>
<dbReference type="PANTHER" id="PTHR34216:SF3">
    <property type="entry name" value="POLY-BETA-1,6-N-ACETYL-D-GLUCOSAMINE N-DEACETYLASE"/>
    <property type="match status" value="1"/>
</dbReference>
<sequence>MLEGKIPSINNALLITFDDGYRNSIDYALPICQQFGIKPVLFVATGHIDSGLPFWFDRLDYALQQNMGELISLEYQENIYTFDARSRRDLQTSFKRFRDTCKQRFTDDIAMNQLFDSLSEMLELRSGKALRDICAKDDWSGIVSWSLLREAVKSGSLDIASHTTDHWRLDSLSESQILSQLQKSKMRIEQELSIHCRYFCYPNGNYNSLSISLLKQNGYRAAFSTNTGLCKAEDDLMTLNRFNFPSNKTEYEIIYQLNR</sequence>
<accession>A0A1K9ZEQ2</accession>
<organism evidence="4 5">
    <name type="scientific">Moritella viscosa</name>
    <dbReference type="NCBI Taxonomy" id="80854"/>
    <lineage>
        <taxon>Bacteria</taxon>
        <taxon>Pseudomonadati</taxon>
        <taxon>Pseudomonadota</taxon>
        <taxon>Gammaproteobacteria</taxon>
        <taxon>Alteromonadales</taxon>
        <taxon>Moritellaceae</taxon>
        <taxon>Moritella</taxon>
    </lineage>
</organism>